<dbReference type="OrthoDB" id="701285at2"/>
<reference evidence="1 2" key="1">
    <citation type="submission" date="2016-11" db="EMBL/GenBank/DDBJ databases">
        <authorList>
            <person name="Jaros S."/>
            <person name="Januszkiewicz K."/>
            <person name="Wedrychowicz H."/>
        </authorList>
    </citation>
    <scope>NUCLEOTIDE SEQUENCE [LARGE SCALE GENOMIC DNA]</scope>
    <source>
        <strain evidence="1 2">CGMCC 1.12145</strain>
    </source>
</reference>
<evidence type="ECO:0000313" key="1">
    <source>
        <dbReference type="EMBL" id="SFW18826.1"/>
    </source>
</evidence>
<dbReference type="Gene3D" id="2.60.40.2710">
    <property type="match status" value="1"/>
</dbReference>
<keyword evidence="2" id="KW-1185">Reference proteome</keyword>
<dbReference type="RefSeq" id="WP_139275944.1">
    <property type="nucleotide sequence ID" value="NZ_FPJE01000002.1"/>
</dbReference>
<organism evidence="1 2">
    <name type="scientific">Sinomicrobium oceani</name>
    <dbReference type="NCBI Taxonomy" id="1150368"/>
    <lineage>
        <taxon>Bacteria</taxon>
        <taxon>Pseudomonadati</taxon>
        <taxon>Bacteroidota</taxon>
        <taxon>Flavobacteriia</taxon>
        <taxon>Flavobacteriales</taxon>
        <taxon>Flavobacteriaceae</taxon>
        <taxon>Sinomicrobium</taxon>
    </lineage>
</organism>
<dbReference type="Proteomes" id="UP000182248">
    <property type="component" value="Unassembled WGS sequence"/>
</dbReference>
<sequence>MFKNYTKFLAIAYTALLQFSCSKDDDSSPDIIAIDIPTTFEVPYGEEIDIDLSGVLPEQKDITFSLDFNETTEVQVGNSISLREQLARAIVIHNGDHAHIRCNSNMLYPNGITSEIENKRIPDAYKILVLARDRNEKIVGEQIVSLKILPEKIDIKGTENSSGILFTYALYSNEDTAFELTAPFISGDNTSWFLPEPVEDASIRLDNNKIIFSGIEGNPARQEETKYDLKPSLLKNGFPIASASFQVIFIPELKFFYGIYLPEGDMSILLNLLHLSVAGGSKTSAPVLYPAEYKGTFEIVSIEKDGLPFEDINRIFGIVEDTGEVTTQENNTLDPGDYLLTIKAISSTGIERTTTLTLALE</sequence>
<name>A0A1K1M6L9_9FLAO</name>
<dbReference type="EMBL" id="FPJE01000002">
    <property type="protein sequence ID" value="SFW18826.1"/>
    <property type="molecule type" value="Genomic_DNA"/>
</dbReference>
<dbReference type="AlphaFoldDB" id="A0A1K1M6L9"/>
<evidence type="ECO:0000313" key="2">
    <source>
        <dbReference type="Proteomes" id="UP000182248"/>
    </source>
</evidence>
<accession>A0A1K1M6L9</accession>
<proteinExistence type="predicted"/>
<gene>
    <name evidence="1" type="ORF">SAMN02927921_00431</name>
</gene>
<protein>
    <submittedName>
        <fullName evidence="1">Uncharacterized protein</fullName>
    </submittedName>
</protein>